<dbReference type="EMBL" id="CAKXAJ010026350">
    <property type="protein sequence ID" value="CAH2267394.1"/>
    <property type="molecule type" value="Genomic_DNA"/>
</dbReference>
<keyword evidence="2" id="KW-1185">Reference proteome</keyword>
<dbReference type="Proteomes" id="UP000838756">
    <property type="component" value="Unassembled WGS sequence"/>
</dbReference>
<sequence>MTYGSETWSLTMGLIRRLRVTQRAMERAMLGVSLRDRIRNVEIRRRTKVTDIAQRVAKLKWQWAGHIVRRKDGRWGPKVLEWQPRTGKRSVGRPPTRWTDDIKRVAEVRDIFSSKIPQCLKTKVFEQCVFPVMTYGSETWSLTMGLIRRLRVTQRAMERAMLGVSLRDKIRNVEIRRRTRVTDIAQRVAKLKGQWAGHIVWRRVGRWCPKVLEWQPRTGKRSVGQPPTRWTDDLRRVAGSRWIQAAQNRVIWNFLQKIYVQQ</sequence>
<comment type="caution">
    <text evidence="1">The sequence shown here is derived from an EMBL/GenBank/DDBJ whole genome shotgun (WGS) entry which is preliminary data.</text>
</comment>
<dbReference type="PANTHER" id="PTHR47027:SF20">
    <property type="entry name" value="REVERSE TRANSCRIPTASE-LIKE PROTEIN WITH RNA-DIRECTED DNA POLYMERASE DOMAIN"/>
    <property type="match status" value="1"/>
</dbReference>
<evidence type="ECO:0000313" key="2">
    <source>
        <dbReference type="Proteomes" id="UP000838756"/>
    </source>
</evidence>
<name>A0A8S4SF46_9NEOP</name>
<accession>A0A8S4SF46</accession>
<dbReference type="PANTHER" id="PTHR47027">
    <property type="entry name" value="REVERSE TRANSCRIPTASE DOMAIN-CONTAINING PROTEIN"/>
    <property type="match status" value="1"/>
</dbReference>
<dbReference type="OrthoDB" id="407509at2759"/>
<gene>
    <name evidence="1" type="primary">jg27577</name>
    <name evidence="1" type="ORF">PAEG_LOCUS25949</name>
</gene>
<evidence type="ECO:0000313" key="1">
    <source>
        <dbReference type="EMBL" id="CAH2267394.1"/>
    </source>
</evidence>
<organism evidence="1 2">
    <name type="scientific">Pararge aegeria aegeria</name>
    <dbReference type="NCBI Taxonomy" id="348720"/>
    <lineage>
        <taxon>Eukaryota</taxon>
        <taxon>Metazoa</taxon>
        <taxon>Ecdysozoa</taxon>
        <taxon>Arthropoda</taxon>
        <taxon>Hexapoda</taxon>
        <taxon>Insecta</taxon>
        <taxon>Pterygota</taxon>
        <taxon>Neoptera</taxon>
        <taxon>Endopterygota</taxon>
        <taxon>Lepidoptera</taxon>
        <taxon>Glossata</taxon>
        <taxon>Ditrysia</taxon>
        <taxon>Papilionoidea</taxon>
        <taxon>Nymphalidae</taxon>
        <taxon>Satyrinae</taxon>
        <taxon>Satyrini</taxon>
        <taxon>Parargina</taxon>
        <taxon>Pararge</taxon>
    </lineage>
</organism>
<proteinExistence type="predicted"/>
<protein>
    <submittedName>
        <fullName evidence="1">Jg27577 protein</fullName>
    </submittedName>
</protein>
<reference evidence="1" key="1">
    <citation type="submission" date="2022-03" db="EMBL/GenBank/DDBJ databases">
        <authorList>
            <person name="Lindestad O."/>
        </authorList>
    </citation>
    <scope>NUCLEOTIDE SEQUENCE</scope>
</reference>
<dbReference type="AlphaFoldDB" id="A0A8S4SF46"/>